<sequence>MVSRLILIVLGVLSLVLGLGQVMKRFKEQVLWDNLD</sequence>
<keyword evidence="2" id="KW-1185">Reference proteome</keyword>
<comment type="caution">
    <text evidence="1">The sequence shown here is derived from an EMBL/GenBank/DDBJ whole genome shotgun (WGS) entry which is preliminary data.</text>
</comment>
<name>A0AAE3XQZ7_9BACT</name>
<dbReference type="Proteomes" id="UP001185092">
    <property type="component" value="Unassembled WGS sequence"/>
</dbReference>
<dbReference type="EMBL" id="JAVDQD010000006">
    <property type="protein sequence ID" value="MDR6241158.1"/>
    <property type="molecule type" value="Genomic_DNA"/>
</dbReference>
<proteinExistence type="predicted"/>
<organism evidence="1 2">
    <name type="scientific">Aureibacter tunicatorum</name>
    <dbReference type="NCBI Taxonomy" id="866807"/>
    <lineage>
        <taxon>Bacteria</taxon>
        <taxon>Pseudomonadati</taxon>
        <taxon>Bacteroidota</taxon>
        <taxon>Cytophagia</taxon>
        <taxon>Cytophagales</taxon>
        <taxon>Persicobacteraceae</taxon>
        <taxon>Aureibacter</taxon>
    </lineage>
</organism>
<evidence type="ECO:0000313" key="1">
    <source>
        <dbReference type="EMBL" id="MDR6241158.1"/>
    </source>
</evidence>
<accession>A0AAE3XQZ7</accession>
<gene>
    <name evidence="1" type="ORF">HNQ88_004234</name>
</gene>
<reference evidence="1" key="1">
    <citation type="submission" date="2023-07" db="EMBL/GenBank/DDBJ databases">
        <title>Genomic Encyclopedia of Type Strains, Phase IV (KMG-IV): sequencing the most valuable type-strain genomes for metagenomic binning, comparative biology and taxonomic classification.</title>
        <authorList>
            <person name="Goeker M."/>
        </authorList>
    </citation>
    <scope>NUCLEOTIDE SEQUENCE</scope>
    <source>
        <strain evidence="1">DSM 26174</strain>
    </source>
</reference>
<dbReference type="AlphaFoldDB" id="A0AAE3XQZ7"/>
<protein>
    <submittedName>
        <fullName evidence="1">Uncharacterized protein</fullName>
    </submittedName>
</protein>
<evidence type="ECO:0000313" key="2">
    <source>
        <dbReference type="Proteomes" id="UP001185092"/>
    </source>
</evidence>